<reference evidence="1" key="1">
    <citation type="submission" date="2021-03" db="EMBL/GenBank/DDBJ databases">
        <title>Evolutionary innovations through gain and loss of genes in the ectomycorrhizal Boletales.</title>
        <authorList>
            <person name="Wu G."/>
            <person name="Miyauchi S."/>
            <person name="Morin E."/>
            <person name="Yang Z.-L."/>
            <person name="Xu J."/>
            <person name="Martin F.M."/>
        </authorList>
    </citation>
    <scope>NUCLEOTIDE SEQUENCE</scope>
    <source>
        <strain evidence="1">BR01</strain>
    </source>
</reference>
<organism evidence="1 2">
    <name type="scientific">Boletus reticuloceps</name>
    <dbReference type="NCBI Taxonomy" id="495285"/>
    <lineage>
        <taxon>Eukaryota</taxon>
        <taxon>Fungi</taxon>
        <taxon>Dikarya</taxon>
        <taxon>Basidiomycota</taxon>
        <taxon>Agaricomycotina</taxon>
        <taxon>Agaricomycetes</taxon>
        <taxon>Agaricomycetidae</taxon>
        <taxon>Boletales</taxon>
        <taxon>Boletineae</taxon>
        <taxon>Boletaceae</taxon>
        <taxon>Boletoideae</taxon>
        <taxon>Boletus</taxon>
    </lineage>
</organism>
<dbReference type="Proteomes" id="UP000683000">
    <property type="component" value="Unassembled WGS sequence"/>
</dbReference>
<dbReference type="OrthoDB" id="1684102at2759"/>
<proteinExistence type="predicted"/>
<accession>A0A8I2YYU1</accession>
<dbReference type="AlphaFoldDB" id="A0A8I2YYU1"/>
<protein>
    <submittedName>
        <fullName evidence="1">Uncharacterized protein</fullName>
    </submittedName>
</protein>
<evidence type="ECO:0000313" key="1">
    <source>
        <dbReference type="EMBL" id="KAG6380951.1"/>
    </source>
</evidence>
<evidence type="ECO:0000313" key="2">
    <source>
        <dbReference type="Proteomes" id="UP000683000"/>
    </source>
</evidence>
<name>A0A8I2YYU1_9AGAM</name>
<gene>
    <name evidence="1" type="ORF">JVT61DRAFT_5344</name>
</gene>
<dbReference type="EMBL" id="JAGFBS010000002">
    <property type="protein sequence ID" value="KAG6380951.1"/>
    <property type="molecule type" value="Genomic_DNA"/>
</dbReference>
<sequence>MPSARTIDAILSDLRLPTRTFPLSFTEAFTTDARGVRVSLSTSRSQRPPDVTAVILNWSRLENVIRIASLLCGPWLDDTIAEVYVWNNSPKNLSKELRMTPAARFSPALTVTPESSR</sequence>
<comment type="caution">
    <text evidence="1">The sequence shown here is derived from an EMBL/GenBank/DDBJ whole genome shotgun (WGS) entry which is preliminary data.</text>
</comment>
<keyword evidence="2" id="KW-1185">Reference proteome</keyword>